<dbReference type="KEGG" id="tng:GSTEN00007601G001"/>
<proteinExistence type="predicted"/>
<reference evidence="1" key="2">
    <citation type="submission" date="2004-02" db="EMBL/GenBank/DDBJ databases">
        <authorList>
            <consortium name="Genoscope"/>
            <consortium name="Whitehead Institute Centre for Genome Research"/>
        </authorList>
    </citation>
    <scope>NUCLEOTIDE SEQUENCE</scope>
</reference>
<feature type="non-terminal residue" evidence="1">
    <location>
        <position position="76"/>
    </location>
</feature>
<organism evidence="1">
    <name type="scientific">Tetraodon nigroviridis</name>
    <name type="common">Spotted green pufferfish</name>
    <name type="synonym">Chelonodon nigroviridis</name>
    <dbReference type="NCBI Taxonomy" id="99883"/>
    <lineage>
        <taxon>Eukaryota</taxon>
        <taxon>Metazoa</taxon>
        <taxon>Chordata</taxon>
        <taxon>Craniata</taxon>
        <taxon>Vertebrata</taxon>
        <taxon>Euteleostomi</taxon>
        <taxon>Actinopterygii</taxon>
        <taxon>Neopterygii</taxon>
        <taxon>Teleostei</taxon>
        <taxon>Neoteleostei</taxon>
        <taxon>Acanthomorphata</taxon>
        <taxon>Eupercaria</taxon>
        <taxon>Tetraodontiformes</taxon>
        <taxon>Tetradontoidea</taxon>
        <taxon>Tetraodontidae</taxon>
        <taxon>Tetraodon</taxon>
    </lineage>
</organism>
<gene>
    <name evidence="1" type="ORF">GSTENG00007601001</name>
</gene>
<sequence>DGTSLEGTVVHRAECTPVANDNYMKLKNLVAHGIAIATASQWQMRRHDENKRQRRELAACRHRKRFSDGSNSVTFP</sequence>
<accession>Q4T3X1</accession>
<protein>
    <submittedName>
        <fullName evidence="1">(spotted green pufferfish) hypothetical protein</fullName>
    </submittedName>
</protein>
<comment type="caution">
    <text evidence="1">The sequence shown here is derived from an EMBL/GenBank/DDBJ whole genome shotgun (WGS) entry which is preliminary data.</text>
</comment>
<reference evidence="1" key="1">
    <citation type="journal article" date="2004" name="Nature">
        <title>Genome duplication in the teleost fish Tetraodon nigroviridis reveals the early vertebrate proto-karyotype.</title>
        <authorList>
            <person name="Jaillon O."/>
            <person name="Aury J.-M."/>
            <person name="Brunet F."/>
            <person name="Petit J.-L."/>
            <person name="Stange-Thomann N."/>
            <person name="Mauceli E."/>
            <person name="Bouneau L."/>
            <person name="Fischer C."/>
            <person name="Ozouf-Costaz C."/>
            <person name="Bernot A."/>
            <person name="Nicaud S."/>
            <person name="Jaffe D."/>
            <person name="Fisher S."/>
            <person name="Lutfalla G."/>
            <person name="Dossat C."/>
            <person name="Segurens B."/>
            <person name="Dasilva C."/>
            <person name="Salanoubat M."/>
            <person name="Levy M."/>
            <person name="Boudet N."/>
            <person name="Castellano S."/>
            <person name="Anthouard V."/>
            <person name="Jubin C."/>
            <person name="Castelli V."/>
            <person name="Katinka M."/>
            <person name="Vacherie B."/>
            <person name="Biemont C."/>
            <person name="Skalli Z."/>
            <person name="Cattolico L."/>
            <person name="Poulain J."/>
            <person name="De Berardinis V."/>
            <person name="Cruaud C."/>
            <person name="Duprat S."/>
            <person name="Brottier P."/>
            <person name="Coutanceau J.-P."/>
            <person name="Gouzy J."/>
            <person name="Parra G."/>
            <person name="Lardier G."/>
            <person name="Chapple C."/>
            <person name="McKernan K.J."/>
            <person name="McEwan P."/>
            <person name="Bosak S."/>
            <person name="Kellis M."/>
            <person name="Volff J.-N."/>
            <person name="Guigo R."/>
            <person name="Zody M.C."/>
            <person name="Mesirov J."/>
            <person name="Lindblad-Toh K."/>
            <person name="Birren B."/>
            <person name="Nusbaum C."/>
            <person name="Kahn D."/>
            <person name="Robinson-Rechavi M."/>
            <person name="Laudet V."/>
            <person name="Schachter V."/>
            <person name="Quetier F."/>
            <person name="Saurin W."/>
            <person name="Scarpelli C."/>
            <person name="Wincker P."/>
            <person name="Lander E.S."/>
            <person name="Weissenbach J."/>
            <person name="Roest Crollius H."/>
        </authorList>
    </citation>
    <scope>NUCLEOTIDE SEQUENCE [LARGE SCALE GENOMIC DNA]</scope>
</reference>
<name>Q4T3X1_TETNG</name>
<dbReference type="AlphaFoldDB" id="Q4T3X1"/>
<dbReference type="EMBL" id="CAAE01009897">
    <property type="protein sequence ID" value="CAF92411.1"/>
    <property type="molecule type" value="Genomic_DNA"/>
</dbReference>
<evidence type="ECO:0000313" key="1">
    <source>
        <dbReference type="EMBL" id="CAF92411.1"/>
    </source>
</evidence>